<organism evidence="2 3">
    <name type="scientific">Lysinimonas soli</name>
    <dbReference type="NCBI Taxonomy" id="1074233"/>
    <lineage>
        <taxon>Bacteria</taxon>
        <taxon>Bacillati</taxon>
        <taxon>Actinomycetota</taxon>
        <taxon>Actinomycetes</taxon>
        <taxon>Micrococcales</taxon>
        <taxon>Microbacteriaceae</taxon>
        <taxon>Lysinimonas</taxon>
    </lineage>
</organism>
<evidence type="ECO:0000259" key="1">
    <source>
        <dbReference type="Pfam" id="PF07883"/>
    </source>
</evidence>
<evidence type="ECO:0000313" key="3">
    <source>
        <dbReference type="Proteomes" id="UP001596039"/>
    </source>
</evidence>
<gene>
    <name evidence="2" type="ORF">ACFPJ4_00030</name>
</gene>
<dbReference type="InterPro" id="IPR013096">
    <property type="entry name" value="Cupin_2"/>
</dbReference>
<comment type="caution">
    <text evidence="2">The sequence shown here is derived from an EMBL/GenBank/DDBJ whole genome shotgun (WGS) entry which is preliminary data.</text>
</comment>
<accession>A0ABW0NP03</accession>
<dbReference type="EMBL" id="JBHSMG010000001">
    <property type="protein sequence ID" value="MFC5500619.1"/>
    <property type="molecule type" value="Genomic_DNA"/>
</dbReference>
<sequence>MDDATVNPGYEVLIADAEALLRALPIESGRVRSHRLFKSAAVTVLGVAIDGGAVMHEHVVAVPILIQVVEGRVALELQQQRIELSAGAIVHVDGNVRHEVEGLEPTRFLLLLLGGSADASHPSGTE</sequence>
<dbReference type="Gene3D" id="2.60.120.10">
    <property type="entry name" value="Jelly Rolls"/>
    <property type="match status" value="1"/>
</dbReference>
<proteinExistence type="predicted"/>
<dbReference type="InterPro" id="IPR014710">
    <property type="entry name" value="RmlC-like_jellyroll"/>
</dbReference>
<dbReference type="SUPFAM" id="SSF51182">
    <property type="entry name" value="RmlC-like cupins"/>
    <property type="match status" value="1"/>
</dbReference>
<keyword evidence="3" id="KW-1185">Reference proteome</keyword>
<feature type="domain" description="Cupin type-2" evidence="1">
    <location>
        <begin position="53"/>
        <end position="110"/>
    </location>
</feature>
<reference evidence="3" key="1">
    <citation type="journal article" date="2019" name="Int. J. Syst. Evol. Microbiol.">
        <title>The Global Catalogue of Microorganisms (GCM) 10K type strain sequencing project: providing services to taxonomists for standard genome sequencing and annotation.</title>
        <authorList>
            <consortium name="The Broad Institute Genomics Platform"/>
            <consortium name="The Broad Institute Genome Sequencing Center for Infectious Disease"/>
            <person name="Wu L."/>
            <person name="Ma J."/>
        </authorList>
    </citation>
    <scope>NUCLEOTIDE SEQUENCE [LARGE SCALE GENOMIC DNA]</scope>
    <source>
        <strain evidence="3">CGMCC 4.6997</strain>
    </source>
</reference>
<dbReference type="Pfam" id="PF07883">
    <property type="entry name" value="Cupin_2"/>
    <property type="match status" value="1"/>
</dbReference>
<evidence type="ECO:0000313" key="2">
    <source>
        <dbReference type="EMBL" id="MFC5500619.1"/>
    </source>
</evidence>
<dbReference type="RefSeq" id="WP_386738212.1">
    <property type="nucleotide sequence ID" value="NZ_JBHSMG010000001.1"/>
</dbReference>
<dbReference type="InterPro" id="IPR011051">
    <property type="entry name" value="RmlC_Cupin_sf"/>
</dbReference>
<protein>
    <submittedName>
        <fullName evidence="2">Cupin domain-containing protein</fullName>
    </submittedName>
</protein>
<dbReference type="Proteomes" id="UP001596039">
    <property type="component" value="Unassembled WGS sequence"/>
</dbReference>
<name>A0ABW0NP03_9MICO</name>